<evidence type="ECO:0000313" key="2">
    <source>
        <dbReference type="Proteomes" id="UP000027309"/>
    </source>
</evidence>
<dbReference type="Proteomes" id="UP000027309">
    <property type="component" value="Unassembled WGS sequence"/>
</dbReference>
<sequence length="162" mass="19506">MIKKIVNPFYICFFLSNILFYRDFDEVQTQGVIFNSIDFTSFKHINILLEELVKPEFMRLDDSAKERVMHSLYYMNISNNKKFISFVLGCFDLLDFSEVATDYFLKKMWEIFFDGIQLNLLKEDFNIFYKILNDNNINYILQNESKDMSEVLDKVYERILNI</sequence>
<dbReference type="EMBL" id="JMOA01000066">
    <property type="protein sequence ID" value="KCX99742.1"/>
    <property type="molecule type" value="Genomic_DNA"/>
</dbReference>
<evidence type="ECO:0000313" key="1">
    <source>
        <dbReference type="EMBL" id="KCX99742.1"/>
    </source>
</evidence>
<comment type="caution">
    <text evidence="1">The sequence shown here is derived from an EMBL/GenBank/DDBJ whole genome shotgun (WGS) entry which is preliminary data.</text>
</comment>
<accession>A0A836LXN9</accession>
<reference evidence="1 2" key="1">
    <citation type="submission" date="2014-04" db="EMBL/GenBank/DDBJ databases">
        <title>Comparative genomics and transcriptomics to identify genetic mechanisms underlying the emergence of carbapenem resistant Acinetobacter baumannii (CRAb).</title>
        <authorList>
            <person name="Harris A.D."/>
            <person name="Johnson K.J."/>
            <person name="George J."/>
            <person name="Nadendla S."/>
            <person name="Daugherty S.C."/>
            <person name="Parankush S."/>
            <person name="Sadzewicz L."/>
            <person name="Tallon L."/>
            <person name="Sengamalay N."/>
            <person name="Hazen T.H."/>
            <person name="Rasko D.A."/>
        </authorList>
    </citation>
    <scope>NUCLEOTIDE SEQUENCE [LARGE SCALE GENOMIC DNA]</scope>
    <source>
        <strain evidence="1 2">1499986</strain>
    </source>
</reference>
<protein>
    <submittedName>
        <fullName evidence="1">Uncharacterized protein</fullName>
    </submittedName>
</protein>
<dbReference type="AlphaFoldDB" id="A0A836LXN9"/>
<gene>
    <name evidence="1" type="ORF">J572_3562</name>
</gene>
<name>A0A836LXN9_ACIBA</name>
<organism evidence="1 2">
    <name type="scientific">Acinetobacter baumannii 1499986</name>
    <dbReference type="NCBI Taxonomy" id="1310673"/>
    <lineage>
        <taxon>Bacteria</taxon>
        <taxon>Pseudomonadati</taxon>
        <taxon>Pseudomonadota</taxon>
        <taxon>Gammaproteobacteria</taxon>
        <taxon>Moraxellales</taxon>
        <taxon>Moraxellaceae</taxon>
        <taxon>Acinetobacter</taxon>
        <taxon>Acinetobacter calcoaceticus/baumannii complex</taxon>
    </lineage>
</organism>
<proteinExistence type="predicted"/>